<gene>
    <name evidence="2" type="ORF">PBIL07802_LOCUS33240</name>
</gene>
<evidence type="ECO:0000313" key="2">
    <source>
        <dbReference type="EMBL" id="CAE0270885.1"/>
    </source>
</evidence>
<proteinExistence type="predicted"/>
<evidence type="ECO:0000256" key="1">
    <source>
        <dbReference type="SAM" id="MobiDB-lite"/>
    </source>
</evidence>
<dbReference type="EMBL" id="HBIB01050281">
    <property type="protein sequence ID" value="CAE0270885.1"/>
    <property type="molecule type" value="Transcribed_RNA"/>
</dbReference>
<feature type="compositionally biased region" description="Low complexity" evidence="1">
    <location>
        <begin position="86"/>
        <end position="97"/>
    </location>
</feature>
<feature type="region of interest" description="Disordered" evidence="1">
    <location>
        <begin position="1"/>
        <end position="97"/>
    </location>
</feature>
<name>A0A7S3GMC5_9EUKA</name>
<organism evidence="2">
    <name type="scientific">Palpitomonas bilix</name>
    <dbReference type="NCBI Taxonomy" id="652834"/>
    <lineage>
        <taxon>Eukaryota</taxon>
        <taxon>Eukaryota incertae sedis</taxon>
    </lineage>
</organism>
<dbReference type="AlphaFoldDB" id="A0A7S3GMC5"/>
<accession>A0A7S3GMC5</accession>
<feature type="compositionally biased region" description="Acidic residues" evidence="1">
    <location>
        <begin position="243"/>
        <end position="255"/>
    </location>
</feature>
<sequence>MPTAMNRTKLFGGAPAERVPTPKKAGMSTPSSSPFSSSAKRGSITPKRIFGGSPALRIRTPTKGAEGVDTAISGMGAKRARPSSPPLSASASPSSADASLIDEDVYETIASAVDESVMMHRLASTPSKEARYWIGQARKHEREGRHAEVLNTFEAAMSNGARPAADLHKALQEYLSRKSAAAVREDGNSGMETPARRRIADVLDQSAADVAKELLSPIDHGFESDNASACEAEDDQELRHEVESEESDEGEEGEELPSTPARRVRVGNSKRGATGKGSRQAALKAQLGVSHSNGEEKREGAYKMYLAKVKLSRKQQEELGATHGVTVVQRSARIQRMMEKKEGERAGRGQAGKKGGNDILPQLQLEIGDEGIDYSVLNKVLRDVDHVFVPNKSMGNIDLSPLKRRNGEVKREEKGGKGEVAAEVIEKAYQTEMLKKKRRVTCEIK</sequence>
<reference evidence="2" key="1">
    <citation type="submission" date="2021-01" db="EMBL/GenBank/DDBJ databases">
        <authorList>
            <person name="Corre E."/>
            <person name="Pelletier E."/>
            <person name="Niang G."/>
            <person name="Scheremetjew M."/>
            <person name="Finn R."/>
            <person name="Kale V."/>
            <person name="Holt S."/>
            <person name="Cochrane G."/>
            <person name="Meng A."/>
            <person name="Brown T."/>
            <person name="Cohen L."/>
        </authorList>
    </citation>
    <scope>NUCLEOTIDE SEQUENCE</scope>
    <source>
        <strain evidence="2">NIES-2562</strain>
    </source>
</reference>
<protein>
    <submittedName>
        <fullName evidence="2">Uncharacterized protein</fullName>
    </submittedName>
</protein>
<feature type="region of interest" description="Disordered" evidence="1">
    <location>
        <begin position="220"/>
        <end position="295"/>
    </location>
</feature>
<feature type="compositionally biased region" description="Low complexity" evidence="1">
    <location>
        <begin position="28"/>
        <end position="38"/>
    </location>
</feature>